<feature type="compositionally biased region" description="Basic and acidic residues" evidence="1">
    <location>
        <begin position="329"/>
        <end position="344"/>
    </location>
</feature>
<dbReference type="SMART" id="SM00397">
    <property type="entry name" value="t_SNARE"/>
    <property type="match status" value="1"/>
</dbReference>
<evidence type="ECO:0000256" key="1">
    <source>
        <dbReference type="SAM" id="MobiDB-lite"/>
    </source>
</evidence>
<dbReference type="AlphaFoldDB" id="A0A0D2WPP8"/>
<dbReference type="InterPro" id="IPR000727">
    <property type="entry name" value="T_SNARE_dom"/>
</dbReference>
<dbReference type="CDD" id="cd15841">
    <property type="entry name" value="SNARE_Qc"/>
    <property type="match status" value="1"/>
</dbReference>
<dbReference type="STRING" id="595528.A0A0D2WPP8"/>
<feature type="region of interest" description="Disordered" evidence="1">
    <location>
        <begin position="42"/>
        <end position="73"/>
    </location>
</feature>
<accession>A0A0D2WPP8</accession>
<dbReference type="RefSeq" id="XP_004363328.1">
    <property type="nucleotide sequence ID" value="XM_004363271.2"/>
</dbReference>
<dbReference type="InParanoid" id="A0A0D2WPP8"/>
<dbReference type="OrthoDB" id="428895at2759"/>
<evidence type="ECO:0000313" key="3">
    <source>
        <dbReference type="EMBL" id="KJE92683.1"/>
    </source>
</evidence>
<proteinExistence type="predicted"/>
<dbReference type="PROSITE" id="PS50192">
    <property type="entry name" value="T_SNARE"/>
    <property type="match status" value="1"/>
</dbReference>
<organism evidence="3 4">
    <name type="scientific">Capsaspora owczarzaki (strain ATCC 30864)</name>
    <dbReference type="NCBI Taxonomy" id="595528"/>
    <lineage>
        <taxon>Eukaryota</taxon>
        <taxon>Filasterea</taxon>
        <taxon>Capsaspora</taxon>
    </lineage>
</organism>
<dbReference type="EMBL" id="KE346364">
    <property type="protein sequence ID" value="KJE92683.1"/>
    <property type="molecule type" value="Genomic_DNA"/>
</dbReference>
<dbReference type="Proteomes" id="UP000008743">
    <property type="component" value="Unassembled WGS sequence"/>
</dbReference>
<evidence type="ECO:0000259" key="2">
    <source>
        <dbReference type="PROSITE" id="PS50192"/>
    </source>
</evidence>
<feature type="domain" description="T-SNARE coiled-coil homology" evidence="2">
    <location>
        <begin position="504"/>
        <end position="566"/>
    </location>
</feature>
<evidence type="ECO:0000313" key="4">
    <source>
        <dbReference type="Proteomes" id="UP000008743"/>
    </source>
</evidence>
<protein>
    <recommendedName>
        <fullName evidence="2">t-SNARE coiled-coil homology domain-containing protein</fullName>
    </recommendedName>
</protein>
<feature type="compositionally biased region" description="Low complexity" evidence="1">
    <location>
        <begin position="46"/>
        <end position="61"/>
    </location>
</feature>
<reference evidence="4" key="1">
    <citation type="submission" date="2011-02" db="EMBL/GenBank/DDBJ databases">
        <title>The Genome Sequence of Capsaspora owczarzaki ATCC 30864.</title>
        <authorList>
            <person name="Russ C."/>
            <person name="Cuomo C."/>
            <person name="Burger G."/>
            <person name="Gray M.W."/>
            <person name="Holland P.W.H."/>
            <person name="King N."/>
            <person name="Lang F.B.F."/>
            <person name="Roger A.J."/>
            <person name="Ruiz-Trillo I."/>
            <person name="Young S.K."/>
            <person name="Zeng Q."/>
            <person name="Gargeya S."/>
            <person name="Alvarado L."/>
            <person name="Berlin A."/>
            <person name="Chapman S.B."/>
            <person name="Chen Z."/>
            <person name="Freedman E."/>
            <person name="Gellesch M."/>
            <person name="Goldberg J."/>
            <person name="Griggs A."/>
            <person name="Gujja S."/>
            <person name="Heilman E."/>
            <person name="Heiman D."/>
            <person name="Howarth C."/>
            <person name="Mehta T."/>
            <person name="Neiman D."/>
            <person name="Pearson M."/>
            <person name="Roberts A."/>
            <person name="Saif S."/>
            <person name="Shea T."/>
            <person name="Shenoy N."/>
            <person name="Sisk P."/>
            <person name="Stolte C."/>
            <person name="Sykes S."/>
            <person name="White J."/>
            <person name="Yandava C."/>
            <person name="Haas B."/>
            <person name="Nusbaum C."/>
            <person name="Birren B."/>
        </authorList>
    </citation>
    <scope>NUCLEOTIDE SEQUENCE</scope>
    <source>
        <strain evidence="4">ATCC 30864</strain>
    </source>
</reference>
<feature type="region of interest" description="Disordered" evidence="1">
    <location>
        <begin position="308"/>
        <end position="345"/>
    </location>
</feature>
<dbReference type="Gene3D" id="1.20.5.110">
    <property type="match status" value="1"/>
</dbReference>
<name>A0A0D2WPP8_CAPO3</name>
<dbReference type="SUPFAM" id="SSF58038">
    <property type="entry name" value="SNARE fusion complex"/>
    <property type="match status" value="1"/>
</dbReference>
<gene>
    <name evidence="3" type="ORF">CAOG_003600</name>
</gene>
<keyword evidence="4" id="KW-1185">Reference proteome</keyword>
<sequence length="570" mass="62599">MALGNWSIPLLSSGTDAFGKGRKGTFSVRDCRMRELSAVMADDEPATTATQATATAASASSKPTEKSHGKSGANTPADVLAQVGAGFGFELALADASHYYLVAPDFFQARSWMGCIIRAGGTIAVDSLIERDLALIENCVTEVMYQRQRHIPIAGFTSSLLPYDPYGFSHDVDGRVAMNGDEAVPLESDWRWVGCWQVAPPVSLPFAEHGKFEAQLRKEVENVKPSLIRGFAAPCLVPASDMFGWEFATGFWIDFGYSPQMSWSHQVRRRTWKRTRVINEIRVVEARFDIMDLMLLRLERKLELALQPPKSAAQEQRSEHSSNKSGKAAGDRSKPRGFDMRHDSPMSLNVVKQDARRVHQFMANLTRMFGVSSGLLTDEQHLGAKARLLAMQKRAAAAELQLDGFIQKKNAYTANQLNALRHKQQQAQGASSSSTVVASAQSTGELDFDATTEDPSEDAAAAAAADPGILRVWGRPTPIRPYTPDMETDETRELDTPALVQLQRKIMTEQDKALDVLLGTLQRTGKIATAIGSELDRQNVMLADLSNAMDRTGLSLDDVIERGKIIERNA</sequence>